<keyword evidence="1" id="KW-0732">Signal</keyword>
<evidence type="ECO:0000256" key="1">
    <source>
        <dbReference type="SAM" id="SignalP"/>
    </source>
</evidence>
<evidence type="ECO:0008006" key="4">
    <source>
        <dbReference type="Google" id="ProtNLM"/>
    </source>
</evidence>
<protein>
    <recommendedName>
        <fullName evidence="4">Auto-transporter adhesin head GIN domain-containing protein</fullName>
    </recommendedName>
</protein>
<evidence type="ECO:0000313" key="3">
    <source>
        <dbReference type="Proteomes" id="UP000741360"/>
    </source>
</evidence>
<dbReference type="EMBL" id="JACPSX010000264">
    <property type="protein sequence ID" value="MBI3016102.1"/>
    <property type="molecule type" value="Genomic_DNA"/>
</dbReference>
<dbReference type="AlphaFoldDB" id="A0A932M1R2"/>
<evidence type="ECO:0000313" key="2">
    <source>
        <dbReference type="EMBL" id="MBI3016102.1"/>
    </source>
</evidence>
<proteinExistence type="predicted"/>
<reference evidence="2" key="1">
    <citation type="submission" date="2020-07" db="EMBL/GenBank/DDBJ databases">
        <title>Huge and variable diversity of episymbiotic CPR bacteria and DPANN archaea in groundwater ecosystems.</title>
        <authorList>
            <person name="He C.Y."/>
            <person name="Keren R."/>
            <person name="Whittaker M."/>
            <person name="Farag I.F."/>
            <person name="Doudna J."/>
            <person name="Cate J.H.D."/>
            <person name="Banfield J.F."/>
        </authorList>
    </citation>
    <scope>NUCLEOTIDE SEQUENCE</scope>
    <source>
        <strain evidence="2">NC_groundwater_717_Ag_S-0.2um_59_8</strain>
    </source>
</reference>
<gene>
    <name evidence="2" type="ORF">HYY65_13815</name>
</gene>
<feature type="chain" id="PRO_5037162456" description="Auto-transporter adhesin head GIN domain-containing protein" evidence="1">
    <location>
        <begin position="18"/>
        <end position="139"/>
    </location>
</feature>
<name>A0A932M1R2_UNCTE</name>
<sequence>MKSKIGLWMVIALGLMAAGMGTTGRGPGEIPIPSKDFSATIVDRQNIATHVTQISFNGQATLQGARGEGSLIIPFDRIKTISFSEANTQKRRARITFKDAGESVDVVVDGQLKVYGKSRFGAFEITMKNIQRIDFTETP</sequence>
<organism evidence="2 3">
    <name type="scientific">Tectimicrobiota bacterium</name>
    <dbReference type="NCBI Taxonomy" id="2528274"/>
    <lineage>
        <taxon>Bacteria</taxon>
        <taxon>Pseudomonadati</taxon>
        <taxon>Nitrospinota/Tectimicrobiota group</taxon>
        <taxon>Candidatus Tectimicrobiota</taxon>
    </lineage>
</organism>
<feature type="signal peptide" evidence="1">
    <location>
        <begin position="1"/>
        <end position="17"/>
    </location>
</feature>
<comment type="caution">
    <text evidence="2">The sequence shown here is derived from an EMBL/GenBank/DDBJ whole genome shotgun (WGS) entry which is preliminary data.</text>
</comment>
<dbReference type="Proteomes" id="UP000741360">
    <property type="component" value="Unassembled WGS sequence"/>
</dbReference>
<accession>A0A932M1R2</accession>